<dbReference type="Gene3D" id="1.20.1270.70">
    <property type="entry name" value="Designed single chain three-helix bundle"/>
    <property type="match status" value="1"/>
</dbReference>
<dbReference type="Pfam" id="PF08238">
    <property type="entry name" value="Sel1"/>
    <property type="match status" value="4"/>
</dbReference>
<accession>A0A6L9ME98</accession>
<evidence type="ECO:0000259" key="3">
    <source>
        <dbReference type="Pfam" id="PF01471"/>
    </source>
</evidence>
<dbReference type="InterPro" id="IPR011990">
    <property type="entry name" value="TPR-like_helical_dom_sf"/>
</dbReference>
<dbReference type="PANTHER" id="PTHR43628:SF1">
    <property type="entry name" value="CHITIN SYNTHASE REGULATORY FACTOR 2-RELATED"/>
    <property type="match status" value="1"/>
</dbReference>
<dbReference type="InterPro" id="IPR036366">
    <property type="entry name" value="PGBDSf"/>
</dbReference>
<evidence type="ECO:0000313" key="4">
    <source>
        <dbReference type="EMBL" id="NDV85902.1"/>
    </source>
</evidence>
<feature type="compositionally biased region" description="Basic and acidic residues" evidence="2">
    <location>
        <begin position="27"/>
        <end position="43"/>
    </location>
</feature>
<reference evidence="4 5" key="1">
    <citation type="submission" date="2020-01" db="EMBL/GenBank/DDBJ databases">
        <title>Genomes of bacteria type strains.</title>
        <authorList>
            <person name="Chen J."/>
            <person name="Zhu S."/>
            <person name="Chen J."/>
        </authorList>
    </citation>
    <scope>NUCLEOTIDE SEQUENCE [LARGE SCALE GENOMIC DNA]</scope>
    <source>
        <strain evidence="4 5">KCTC 52919</strain>
    </source>
</reference>
<dbReference type="AlphaFoldDB" id="A0A6L9ME98"/>
<evidence type="ECO:0000256" key="1">
    <source>
        <dbReference type="SAM" id="Coils"/>
    </source>
</evidence>
<feature type="compositionally biased region" description="Polar residues" evidence="2">
    <location>
        <begin position="1"/>
        <end position="22"/>
    </location>
</feature>
<dbReference type="EMBL" id="JAAAMJ010000001">
    <property type="protein sequence ID" value="NDV85902.1"/>
    <property type="molecule type" value="Genomic_DNA"/>
</dbReference>
<feature type="region of interest" description="Disordered" evidence="2">
    <location>
        <begin position="854"/>
        <end position="927"/>
    </location>
</feature>
<proteinExistence type="predicted"/>
<keyword evidence="5" id="KW-1185">Reference proteome</keyword>
<feature type="region of interest" description="Disordered" evidence="2">
    <location>
        <begin position="1"/>
        <end position="127"/>
    </location>
</feature>
<dbReference type="Pfam" id="PF01471">
    <property type="entry name" value="PG_binding_1"/>
    <property type="match status" value="1"/>
</dbReference>
<dbReference type="InterPro" id="IPR036365">
    <property type="entry name" value="PGBD-like_sf"/>
</dbReference>
<evidence type="ECO:0000256" key="2">
    <source>
        <dbReference type="SAM" id="MobiDB-lite"/>
    </source>
</evidence>
<sequence length="1251" mass="133433">MAEQTNTHSVVRNGSEETSSLDALSRTLEELESRLSQMRDAKTAKLPPAGSVSLAKATAPQPRPSLSDAVSQITMRQREMHAEGAAATPSTRRPAEPTPPKPVRSHRGPGSTHPDRDRSQAASSDVTRQLERLRAELRDDMARSLEPRLDQIGAAFQELRRMIGAHASADEIAAEIARVDDGLSRMADNGADGATIRALRDDLEAMRSLVGTMAREETLEAVGKRWDAFETALSGRAEDDTRTKRDIKDELERLRVSLGTLASEEQVKAVERRWDEFEKSYLAAPAADAQPGLSALLKTEMAGLREKLETLASEQSVRAFDERWGVLEERFASRDMEAKMEAMAERLEQFETALARLPETLAIAPLEQRVHALALGIESLARQQQEEAELDHFGVLEERLDEISRAIVSATTRTHTIDMSPVERIEARLQTLTARVDSMAEDAEGEVLSARISELADRIETLSNEEGARELAERIEHFSVQLATLGGDNSPLEIVAVETRLQALAARFEEQAASRVDDAMVRTLEAQISRLSQMIAENGVPAAIADPELERRLSAIERRLDDNQEAVMAAARQAADEAIRQVLASGDLHQGEHVARLSEDLRALDKLSRETGSRSQEFFETVHGTLLKLVDRIGRIEGEMTGGRQDDSVPPAAGVSAAPVSPAAAAVAAAAAVPAVQAGGGLKAVLARTLKGRKVAAGKAETLDRPARWDDPELVLEEPAEASRAAAAVEAPSLDAADIFDSREANRPLAIGSGTPDIAALLERVRAQQAGHSRGTEQAGKADFIAAARRAAMAAAAETESLRDADADPENGKVSLSELVSRRRKPIVMAIGAVLLALMALPLGQALMASRDDQTAGLAPSSPVADYAVPTENEPVPAVTPPRAAEPAQREAAGEIPAARDVSPRQTPVPPAGPLAASETGSSAAPAAGVGEARAVVPPAVPSASLASGPQNAAPAALPLEAGIEPPAGIGPEAFLTAVRAGDPKALFETGLRLMEGRQGEPKPQDAATWFARSAERGFAPAQYSLGTLYEKGNGVTRDTVAARDWYLKAAEQGNVRAMHNLAVLFATGVDGKSDPVLAARWFQEAADYGMTDSQYNLGILYARGAGVEQDLTESFKWFSIVAAAGDADAGTKRDEIAKSLDADQLEVAEAKVAAFKPAIRDETANTVDVPTDWTSDVDTSLQTSSVDMQKAIRNIQAILIKLGYDPGTPDGVAGAKTTEAIRSFQQSAGLEATGNIDEALIRALLERKDS</sequence>
<dbReference type="RefSeq" id="WP_163042590.1">
    <property type="nucleotide sequence ID" value="NZ_JAAAMJ010000001.1"/>
</dbReference>
<feature type="coiled-coil region" evidence="1">
    <location>
        <begin position="294"/>
        <end position="353"/>
    </location>
</feature>
<dbReference type="PANTHER" id="PTHR43628">
    <property type="entry name" value="ACTIVATOR OF C KINASE PROTEIN 1-RELATED"/>
    <property type="match status" value="1"/>
</dbReference>
<evidence type="ECO:0000313" key="5">
    <source>
        <dbReference type="Proteomes" id="UP000476332"/>
    </source>
</evidence>
<keyword evidence="1" id="KW-0175">Coiled coil</keyword>
<protein>
    <recommendedName>
        <fullName evidence="3">Peptidoglycan binding-like domain-containing protein</fullName>
    </recommendedName>
</protein>
<dbReference type="SUPFAM" id="SSF47090">
    <property type="entry name" value="PGBD-like"/>
    <property type="match status" value="1"/>
</dbReference>
<dbReference type="SMART" id="SM00671">
    <property type="entry name" value="SEL1"/>
    <property type="match status" value="4"/>
</dbReference>
<gene>
    <name evidence="4" type="ORF">GTW51_04205</name>
</gene>
<dbReference type="InterPro" id="IPR002477">
    <property type="entry name" value="Peptidoglycan-bd-like"/>
</dbReference>
<name>A0A6L9ME98_9HYPH</name>
<dbReference type="InterPro" id="IPR052945">
    <property type="entry name" value="Mitotic_Regulator"/>
</dbReference>
<comment type="caution">
    <text evidence="4">The sequence shown here is derived from an EMBL/GenBank/DDBJ whole genome shotgun (WGS) entry which is preliminary data.</text>
</comment>
<dbReference type="Gene3D" id="1.10.101.10">
    <property type="entry name" value="PGBD-like superfamily/PGBD"/>
    <property type="match status" value="1"/>
</dbReference>
<dbReference type="InterPro" id="IPR006597">
    <property type="entry name" value="Sel1-like"/>
</dbReference>
<feature type="domain" description="Peptidoglycan binding-like" evidence="3">
    <location>
        <begin position="1192"/>
        <end position="1245"/>
    </location>
</feature>
<dbReference type="SUPFAM" id="SSF81901">
    <property type="entry name" value="HCP-like"/>
    <property type="match status" value="1"/>
</dbReference>
<dbReference type="Proteomes" id="UP000476332">
    <property type="component" value="Unassembled WGS sequence"/>
</dbReference>
<dbReference type="Gene3D" id="1.25.40.10">
    <property type="entry name" value="Tetratricopeptide repeat domain"/>
    <property type="match status" value="1"/>
</dbReference>
<organism evidence="4 5">
    <name type="scientific">Aurantimonas aggregata</name>
    <dbReference type="NCBI Taxonomy" id="2047720"/>
    <lineage>
        <taxon>Bacteria</taxon>
        <taxon>Pseudomonadati</taxon>
        <taxon>Pseudomonadota</taxon>
        <taxon>Alphaproteobacteria</taxon>
        <taxon>Hyphomicrobiales</taxon>
        <taxon>Aurantimonadaceae</taxon>
        <taxon>Aurantimonas</taxon>
    </lineage>
</organism>